<dbReference type="AlphaFoldDB" id="A0A178YES6"/>
<dbReference type="EMBL" id="LNQB01000070">
    <property type="protein sequence ID" value="OAP45947.1"/>
    <property type="molecule type" value="Genomic_DNA"/>
</dbReference>
<gene>
    <name evidence="3" type="ORF">ATB98_04445</name>
</gene>
<comment type="similarity">
    <text evidence="1">Belongs to the AHA1 family.</text>
</comment>
<sequence>MHTIEPAAVRKSVTVHVPPEKAFDVFVNGMGNWWIKEHSVSQSGQKTVVVETFAGGRWYEIGNSGEECDWGRVIDYDRPNRILFAWQLNADFTFDPEFYSEVEVRFEAKGDGETTVTLEHRNLANFGSKAEEMRRRFDSETGWGGLLASYAATVA</sequence>
<proteinExistence type="inferred from homology"/>
<organism evidence="3 4">
    <name type="scientific">Sinorhizobium saheli</name>
    <dbReference type="NCBI Taxonomy" id="36856"/>
    <lineage>
        <taxon>Bacteria</taxon>
        <taxon>Pseudomonadati</taxon>
        <taxon>Pseudomonadota</taxon>
        <taxon>Alphaproteobacteria</taxon>
        <taxon>Hyphomicrobiales</taxon>
        <taxon>Rhizobiaceae</taxon>
        <taxon>Sinorhizobium/Ensifer group</taxon>
        <taxon>Sinorhizobium</taxon>
    </lineage>
</organism>
<dbReference type="STRING" id="36856.ATB98_04445"/>
<name>A0A178YES6_SINSA</name>
<dbReference type="Proteomes" id="UP000078507">
    <property type="component" value="Unassembled WGS sequence"/>
</dbReference>
<dbReference type="SUPFAM" id="SSF55961">
    <property type="entry name" value="Bet v1-like"/>
    <property type="match status" value="1"/>
</dbReference>
<dbReference type="Gene3D" id="3.30.530.20">
    <property type="match status" value="1"/>
</dbReference>
<evidence type="ECO:0000313" key="4">
    <source>
        <dbReference type="Proteomes" id="UP000078507"/>
    </source>
</evidence>
<dbReference type="RefSeq" id="WP_066873620.1">
    <property type="nucleotide sequence ID" value="NZ_LNQB01000070.1"/>
</dbReference>
<dbReference type="InterPro" id="IPR023393">
    <property type="entry name" value="START-like_dom_sf"/>
</dbReference>
<protein>
    <submittedName>
        <fullName evidence="3">ATPase</fullName>
    </submittedName>
</protein>
<comment type="caution">
    <text evidence="3">The sequence shown here is derived from an EMBL/GenBank/DDBJ whole genome shotgun (WGS) entry which is preliminary data.</text>
</comment>
<dbReference type="OrthoDB" id="793407at2"/>
<dbReference type="Pfam" id="PF08327">
    <property type="entry name" value="AHSA1"/>
    <property type="match status" value="1"/>
</dbReference>
<dbReference type="InterPro" id="IPR013538">
    <property type="entry name" value="ASHA1/2-like_C"/>
</dbReference>
<reference evidence="3 4" key="1">
    <citation type="submission" date="2015-11" db="EMBL/GenBank/DDBJ databases">
        <title>Ensifer anhuiense sp. nov., an effective nitrogen fixation bacterium with Glycine soja.</title>
        <authorList>
            <person name="Yan H."/>
            <person name="Chen W."/>
        </authorList>
    </citation>
    <scope>NUCLEOTIDE SEQUENCE [LARGE SCALE GENOMIC DNA]</scope>
    <source>
        <strain evidence="3 4">LMG 7837</strain>
    </source>
</reference>
<keyword evidence="4" id="KW-1185">Reference proteome</keyword>
<dbReference type="CDD" id="cd08891">
    <property type="entry name" value="SRPBCC_CalC"/>
    <property type="match status" value="1"/>
</dbReference>
<evidence type="ECO:0000313" key="3">
    <source>
        <dbReference type="EMBL" id="OAP45947.1"/>
    </source>
</evidence>
<evidence type="ECO:0000259" key="2">
    <source>
        <dbReference type="Pfam" id="PF08327"/>
    </source>
</evidence>
<feature type="domain" description="Activator of Hsp90 ATPase homologue 1/2-like C-terminal" evidence="2">
    <location>
        <begin position="17"/>
        <end position="152"/>
    </location>
</feature>
<accession>A0A178YES6</accession>
<evidence type="ECO:0000256" key="1">
    <source>
        <dbReference type="ARBA" id="ARBA00006817"/>
    </source>
</evidence>